<feature type="compositionally biased region" description="Polar residues" evidence="1">
    <location>
        <begin position="108"/>
        <end position="120"/>
    </location>
</feature>
<organism evidence="2 3">
    <name type="scientific">Plutella xylostella</name>
    <name type="common">Diamondback moth</name>
    <name type="synonym">Plutella maculipennis</name>
    <dbReference type="NCBI Taxonomy" id="51655"/>
    <lineage>
        <taxon>Eukaryota</taxon>
        <taxon>Metazoa</taxon>
        <taxon>Ecdysozoa</taxon>
        <taxon>Arthropoda</taxon>
        <taxon>Hexapoda</taxon>
        <taxon>Insecta</taxon>
        <taxon>Pterygota</taxon>
        <taxon>Neoptera</taxon>
        <taxon>Endopterygota</taxon>
        <taxon>Lepidoptera</taxon>
        <taxon>Glossata</taxon>
        <taxon>Ditrysia</taxon>
        <taxon>Yponomeutoidea</taxon>
        <taxon>Plutellidae</taxon>
        <taxon>Plutella</taxon>
    </lineage>
</organism>
<evidence type="ECO:0000256" key="1">
    <source>
        <dbReference type="SAM" id="MobiDB-lite"/>
    </source>
</evidence>
<comment type="caution">
    <text evidence="2">The sequence shown here is derived from an EMBL/GenBank/DDBJ whole genome shotgun (WGS) entry which is preliminary data.</text>
</comment>
<name>A0A8S4F164_PLUXY</name>
<accession>A0A8S4F164</accession>
<dbReference type="AlphaFoldDB" id="A0A8S4F164"/>
<evidence type="ECO:0000313" key="3">
    <source>
        <dbReference type="Proteomes" id="UP000653454"/>
    </source>
</evidence>
<reference evidence="2" key="1">
    <citation type="submission" date="2020-11" db="EMBL/GenBank/DDBJ databases">
        <authorList>
            <person name="Whiteford S."/>
        </authorList>
    </citation>
    <scope>NUCLEOTIDE SEQUENCE</scope>
</reference>
<protein>
    <submittedName>
        <fullName evidence="2">(diamondback moth) hypothetical protein</fullName>
    </submittedName>
</protein>
<gene>
    <name evidence="2" type="ORF">PLXY2_LOCUS7505</name>
</gene>
<keyword evidence="3" id="KW-1185">Reference proteome</keyword>
<feature type="region of interest" description="Disordered" evidence="1">
    <location>
        <begin position="94"/>
        <end position="120"/>
    </location>
</feature>
<proteinExistence type="predicted"/>
<dbReference type="Proteomes" id="UP000653454">
    <property type="component" value="Unassembled WGS sequence"/>
</dbReference>
<evidence type="ECO:0000313" key="2">
    <source>
        <dbReference type="EMBL" id="CAG9121866.1"/>
    </source>
</evidence>
<dbReference type="EMBL" id="CAJHNJ030000025">
    <property type="protein sequence ID" value="CAG9121866.1"/>
    <property type="molecule type" value="Genomic_DNA"/>
</dbReference>
<sequence length="120" mass="14109">MLRMEDIIATQEQVVGGIDQLYTNFKKASSDRKTPEYIQKRLETLDQYWNEFHNNHINLLSCEDKSHNYFTSQQYEQVKNKYIKIRETIQSYRPGTPVIKPPSFVPSHRSSPSTSLITIK</sequence>